<keyword evidence="5" id="KW-0238">DNA-binding</keyword>
<evidence type="ECO:0000313" key="9">
    <source>
        <dbReference type="Proteomes" id="UP000824087"/>
    </source>
</evidence>
<feature type="binding site" evidence="7">
    <location>
        <position position="82"/>
    </location>
    <ligand>
        <name>Zn(2+)</name>
        <dbReference type="ChEBI" id="CHEBI:29105"/>
    </ligand>
</feature>
<keyword evidence="7" id="KW-0479">Metal-binding</keyword>
<dbReference type="PANTHER" id="PTHR33202:SF7">
    <property type="entry name" value="FERRIC UPTAKE REGULATION PROTEIN"/>
    <property type="match status" value="1"/>
</dbReference>
<evidence type="ECO:0000256" key="5">
    <source>
        <dbReference type="ARBA" id="ARBA00023125"/>
    </source>
</evidence>
<dbReference type="Pfam" id="PF01475">
    <property type="entry name" value="FUR"/>
    <property type="match status" value="1"/>
</dbReference>
<proteinExistence type="inferred from homology"/>
<dbReference type="SUPFAM" id="SSF46785">
    <property type="entry name" value="Winged helix' DNA-binding domain"/>
    <property type="match status" value="1"/>
</dbReference>
<keyword evidence="2" id="KW-0678">Repressor</keyword>
<organism evidence="8 9">
    <name type="scientific">Candidatus Fimihabitans intestinipullorum</name>
    <dbReference type="NCBI Taxonomy" id="2840820"/>
    <lineage>
        <taxon>Bacteria</taxon>
        <taxon>Bacillati</taxon>
        <taxon>Mycoplasmatota</taxon>
        <taxon>Mycoplasmatota incertae sedis</taxon>
        <taxon>Candidatus Fimihabitans</taxon>
    </lineage>
</organism>
<comment type="caution">
    <text evidence="8">The sequence shown here is derived from an EMBL/GenBank/DDBJ whole genome shotgun (WGS) entry which is preliminary data.</text>
</comment>
<dbReference type="InterPro" id="IPR036388">
    <property type="entry name" value="WH-like_DNA-bd_sf"/>
</dbReference>
<dbReference type="GO" id="GO:0000976">
    <property type="term" value="F:transcription cis-regulatory region binding"/>
    <property type="evidence" value="ECO:0007669"/>
    <property type="project" value="TreeGrafter"/>
</dbReference>
<evidence type="ECO:0000256" key="3">
    <source>
        <dbReference type="ARBA" id="ARBA00022833"/>
    </source>
</evidence>
<accession>A0A9D1HUM3</accession>
<keyword evidence="6" id="KW-0804">Transcription</keyword>
<dbReference type="EMBL" id="DVML01000025">
    <property type="protein sequence ID" value="HIU22873.1"/>
    <property type="molecule type" value="Genomic_DNA"/>
</dbReference>
<comment type="cofactor">
    <cofactor evidence="7">
        <name>Zn(2+)</name>
        <dbReference type="ChEBI" id="CHEBI:29105"/>
    </cofactor>
    <text evidence="7">Binds 1 zinc ion per subunit.</text>
</comment>
<feature type="binding site" evidence="7">
    <location>
        <position position="119"/>
    </location>
    <ligand>
        <name>Zn(2+)</name>
        <dbReference type="ChEBI" id="CHEBI:29105"/>
    </ligand>
</feature>
<dbReference type="InterPro" id="IPR002481">
    <property type="entry name" value="FUR"/>
</dbReference>
<reference evidence="8" key="2">
    <citation type="journal article" date="2021" name="PeerJ">
        <title>Extensive microbial diversity within the chicken gut microbiome revealed by metagenomics and culture.</title>
        <authorList>
            <person name="Gilroy R."/>
            <person name="Ravi A."/>
            <person name="Getino M."/>
            <person name="Pursley I."/>
            <person name="Horton D.L."/>
            <person name="Alikhan N.F."/>
            <person name="Baker D."/>
            <person name="Gharbi K."/>
            <person name="Hall N."/>
            <person name="Watson M."/>
            <person name="Adriaenssens E.M."/>
            <person name="Foster-Nyarko E."/>
            <person name="Jarju S."/>
            <person name="Secka A."/>
            <person name="Antonio M."/>
            <person name="Oren A."/>
            <person name="Chaudhuri R.R."/>
            <person name="La Ragione R."/>
            <person name="Hildebrand F."/>
            <person name="Pallen M.J."/>
        </authorList>
    </citation>
    <scope>NUCLEOTIDE SEQUENCE</scope>
    <source>
        <strain evidence="8">CHK197-8231</strain>
    </source>
</reference>
<dbReference type="Gene3D" id="3.30.1490.190">
    <property type="match status" value="1"/>
</dbReference>
<feature type="binding site" evidence="7">
    <location>
        <position position="122"/>
    </location>
    <ligand>
        <name>Zn(2+)</name>
        <dbReference type="ChEBI" id="CHEBI:29105"/>
    </ligand>
</feature>
<comment type="similarity">
    <text evidence="1">Belongs to the Fur family.</text>
</comment>
<protein>
    <submittedName>
        <fullName evidence="8">Transcriptional repressor</fullName>
    </submittedName>
</protein>
<keyword evidence="3 7" id="KW-0862">Zinc</keyword>
<evidence type="ECO:0000256" key="2">
    <source>
        <dbReference type="ARBA" id="ARBA00022491"/>
    </source>
</evidence>
<dbReference type="GO" id="GO:0045892">
    <property type="term" value="P:negative regulation of DNA-templated transcription"/>
    <property type="evidence" value="ECO:0007669"/>
    <property type="project" value="TreeGrafter"/>
</dbReference>
<evidence type="ECO:0000256" key="7">
    <source>
        <dbReference type="PIRSR" id="PIRSR602481-1"/>
    </source>
</evidence>
<dbReference type="Gene3D" id="1.10.10.10">
    <property type="entry name" value="Winged helix-like DNA-binding domain superfamily/Winged helix DNA-binding domain"/>
    <property type="match status" value="1"/>
</dbReference>
<sequence>MKYSVQRQTILEDVKERHDHPTAEMIYASVQRKVPNISLGTVYRNLNQLVEHGIIKKIATMQGGDRFDYKMEDHAHVHCTVCNQLFDLPYESLHAIDRTIEDETGYHVLSYDIVFRGICHECQKKREGEELWN</sequence>
<dbReference type="InterPro" id="IPR036390">
    <property type="entry name" value="WH_DNA-bd_sf"/>
</dbReference>
<dbReference type="GO" id="GO:1900376">
    <property type="term" value="P:regulation of secondary metabolite biosynthetic process"/>
    <property type="evidence" value="ECO:0007669"/>
    <property type="project" value="TreeGrafter"/>
</dbReference>
<keyword evidence="4" id="KW-0805">Transcription regulation</keyword>
<dbReference type="GO" id="GO:0008270">
    <property type="term" value="F:zinc ion binding"/>
    <property type="evidence" value="ECO:0007669"/>
    <property type="project" value="TreeGrafter"/>
</dbReference>
<dbReference type="GO" id="GO:0003700">
    <property type="term" value="F:DNA-binding transcription factor activity"/>
    <property type="evidence" value="ECO:0007669"/>
    <property type="project" value="InterPro"/>
</dbReference>
<dbReference type="Proteomes" id="UP000824087">
    <property type="component" value="Unassembled WGS sequence"/>
</dbReference>
<reference evidence="8" key="1">
    <citation type="submission" date="2020-10" db="EMBL/GenBank/DDBJ databases">
        <authorList>
            <person name="Gilroy R."/>
        </authorList>
    </citation>
    <scope>NUCLEOTIDE SEQUENCE</scope>
    <source>
        <strain evidence="8">CHK197-8231</strain>
    </source>
</reference>
<name>A0A9D1HUM3_9BACT</name>
<feature type="binding site" evidence="7">
    <location>
        <position position="79"/>
    </location>
    <ligand>
        <name>Zn(2+)</name>
        <dbReference type="ChEBI" id="CHEBI:29105"/>
    </ligand>
</feature>
<evidence type="ECO:0000256" key="1">
    <source>
        <dbReference type="ARBA" id="ARBA00007957"/>
    </source>
</evidence>
<dbReference type="AlphaFoldDB" id="A0A9D1HUM3"/>
<evidence type="ECO:0000313" key="8">
    <source>
        <dbReference type="EMBL" id="HIU22873.1"/>
    </source>
</evidence>
<evidence type="ECO:0000256" key="4">
    <source>
        <dbReference type="ARBA" id="ARBA00023015"/>
    </source>
</evidence>
<dbReference type="PANTHER" id="PTHR33202">
    <property type="entry name" value="ZINC UPTAKE REGULATION PROTEIN"/>
    <property type="match status" value="1"/>
</dbReference>
<dbReference type="InterPro" id="IPR043135">
    <property type="entry name" value="Fur_C"/>
</dbReference>
<dbReference type="CDD" id="cd07153">
    <property type="entry name" value="Fur_like"/>
    <property type="match status" value="1"/>
</dbReference>
<evidence type="ECO:0000256" key="6">
    <source>
        <dbReference type="ARBA" id="ARBA00023163"/>
    </source>
</evidence>
<gene>
    <name evidence="8" type="ORF">IAD49_04760</name>
</gene>